<comment type="caution">
    <text evidence="1">The sequence shown here is derived from an EMBL/GenBank/DDBJ whole genome shotgun (WGS) entry which is preliminary data.</text>
</comment>
<dbReference type="PANTHER" id="PTHR42194">
    <property type="entry name" value="UPF0276 PROTEIN HI_1600"/>
    <property type="match status" value="1"/>
</dbReference>
<dbReference type="SUPFAM" id="SSF51658">
    <property type="entry name" value="Xylose isomerase-like"/>
    <property type="match status" value="1"/>
</dbReference>
<protein>
    <submittedName>
        <fullName evidence="1">DUF692 family multinuclear iron-containing protein</fullName>
    </submittedName>
</protein>
<keyword evidence="2" id="KW-1185">Reference proteome</keyword>
<dbReference type="Proteomes" id="UP001552479">
    <property type="component" value="Unassembled WGS sequence"/>
</dbReference>
<sequence>MPSPSAPADPEIGIAYSRTTPGLISRNPGLLDYVEVPFELLRHDPTVTDALGATPAVLHCASLSLAGSVPPADSVMSSIEEWVGETGTPWLGEHLSFITAERAHTDPSADAYAPGEPWNIGYTVSPPMNLETVESVVRSLERAASRFSVPLIVENPPVYFPMPGSTMSQVEFISEVTARSGVGLLLDLAHFCITSRTLGYDAPAELARFPLDRVVEVHVSGFSEEAGGWWDNHASRAPEMELELLAMVVQRSPVRAVTLEYNWSSRFPESVLLEEIDRTRDVIDACRRK</sequence>
<accession>A0ABV3IM00</accession>
<dbReference type="EMBL" id="JBFASG010000001">
    <property type="protein sequence ID" value="MEV4921283.1"/>
    <property type="molecule type" value="Genomic_DNA"/>
</dbReference>
<organism evidence="1 2">
    <name type="scientific">Streptomyces roseoverticillatus</name>
    <dbReference type="NCBI Taxonomy" id="66429"/>
    <lineage>
        <taxon>Bacteria</taxon>
        <taxon>Bacillati</taxon>
        <taxon>Actinomycetota</taxon>
        <taxon>Actinomycetes</taxon>
        <taxon>Kitasatosporales</taxon>
        <taxon>Streptomycetaceae</taxon>
        <taxon>Streptomyces</taxon>
    </lineage>
</organism>
<dbReference type="PANTHER" id="PTHR42194:SF1">
    <property type="entry name" value="UPF0276 PROTEIN HI_1600"/>
    <property type="match status" value="1"/>
</dbReference>
<dbReference type="InterPro" id="IPR007801">
    <property type="entry name" value="MbnB/TglH/ChrH"/>
</dbReference>
<proteinExistence type="predicted"/>
<dbReference type="Gene3D" id="3.20.20.150">
    <property type="entry name" value="Divalent-metal-dependent TIM barrel enzymes"/>
    <property type="match status" value="1"/>
</dbReference>
<name>A0ABV3IM00_9ACTN</name>
<evidence type="ECO:0000313" key="2">
    <source>
        <dbReference type="Proteomes" id="UP001552479"/>
    </source>
</evidence>
<dbReference type="InterPro" id="IPR036237">
    <property type="entry name" value="Xyl_isomerase-like_sf"/>
</dbReference>
<gene>
    <name evidence="1" type="ORF">AB0L03_00245</name>
</gene>
<dbReference type="Pfam" id="PF05114">
    <property type="entry name" value="MbnB_TglH_ChrH"/>
    <property type="match status" value="1"/>
</dbReference>
<reference evidence="1 2" key="1">
    <citation type="submission" date="2024-06" db="EMBL/GenBank/DDBJ databases">
        <title>The Natural Products Discovery Center: Release of the First 8490 Sequenced Strains for Exploring Actinobacteria Biosynthetic Diversity.</title>
        <authorList>
            <person name="Kalkreuter E."/>
            <person name="Kautsar S.A."/>
            <person name="Yang D."/>
            <person name="Bader C.D."/>
            <person name="Teijaro C.N."/>
            <person name="Fluegel L."/>
            <person name="Davis C.M."/>
            <person name="Simpson J.R."/>
            <person name="Lauterbach L."/>
            <person name="Steele A.D."/>
            <person name="Gui C."/>
            <person name="Meng S."/>
            <person name="Li G."/>
            <person name="Viehrig K."/>
            <person name="Ye F."/>
            <person name="Su P."/>
            <person name="Kiefer A.F."/>
            <person name="Nichols A."/>
            <person name="Cepeda A.J."/>
            <person name="Yan W."/>
            <person name="Fan B."/>
            <person name="Jiang Y."/>
            <person name="Adhikari A."/>
            <person name="Zheng C.-J."/>
            <person name="Schuster L."/>
            <person name="Cowan T.M."/>
            <person name="Smanski M.J."/>
            <person name="Chevrette M.G."/>
            <person name="De Carvalho L.P.S."/>
            <person name="Shen B."/>
        </authorList>
    </citation>
    <scope>NUCLEOTIDE SEQUENCE [LARGE SCALE GENOMIC DNA]</scope>
    <source>
        <strain evidence="1 2">NPDC053791</strain>
    </source>
</reference>
<dbReference type="RefSeq" id="WP_366086192.1">
    <property type="nucleotide sequence ID" value="NZ_JBFASG010000001.1"/>
</dbReference>
<evidence type="ECO:0000313" key="1">
    <source>
        <dbReference type="EMBL" id="MEV4921283.1"/>
    </source>
</evidence>